<organism evidence="3 4">
    <name type="scientific">Coprobacter secundus subsp. similis</name>
    <dbReference type="NCBI Taxonomy" id="2751153"/>
    <lineage>
        <taxon>Bacteria</taxon>
        <taxon>Pseudomonadati</taxon>
        <taxon>Bacteroidota</taxon>
        <taxon>Bacteroidia</taxon>
        <taxon>Bacteroidales</taxon>
        <taxon>Barnesiellaceae</taxon>
        <taxon>Coprobacter</taxon>
    </lineage>
</organism>
<evidence type="ECO:0000313" key="4">
    <source>
        <dbReference type="Proteomes" id="UP000594042"/>
    </source>
</evidence>
<dbReference type="InterPro" id="IPR003423">
    <property type="entry name" value="OMP_efflux"/>
</dbReference>
<dbReference type="AlphaFoldDB" id="A0A7G1HRV2"/>
<evidence type="ECO:0000313" key="3">
    <source>
        <dbReference type="EMBL" id="BCI62200.1"/>
    </source>
</evidence>
<dbReference type="PANTHER" id="PTHR30203:SF33">
    <property type="entry name" value="BLR4455 PROTEIN"/>
    <property type="match status" value="1"/>
</dbReference>
<dbReference type="KEGG" id="copr:Cop2CBH44_05530"/>
<keyword evidence="2" id="KW-0564">Palmitate</keyword>
<dbReference type="Pfam" id="PF02321">
    <property type="entry name" value="OEP"/>
    <property type="match status" value="2"/>
</dbReference>
<dbReference type="InterPro" id="IPR010131">
    <property type="entry name" value="MdtP/NodT-like"/>
</dbReference>
<evidence type="ECO:0000256" key="1">
    <source>
        <dbReference type="ARBA" id="ARBA00007613"/>
    </source>
</evidence>
<dbReference type="Gene3D" id="1.20.1600.10">
    <property type="entry name" value="Outer membrane efflux proteins (OEP)"/>
    <property type="match status" value="1"/>
</dbReference>
<protein>
    <submittedName>
        <fullName evidence="3">Membrane protein</fullName>
    </submittedName>
</protein>
<keyword evidence="4" id="KW-1185">Reference proteome</keyword>
<keyword evidence="2" id="KW-0472">Membrane</keyword>
<dbReference type="PANTHER" id="PTHR30203">
    <property type="entry name" value="OUTER MEMBRANE CATION EFFLUX PROTEIN"/>
    <property type="match status" value="1"/>
</dbReference>
<comment type="subcellular location">
    <subcellularLocation>
        <location evidence="2">Cell membrane</location>
        <topology evidence="2">Lipid-anchor</topology>
    </subcellularLocation>
</comment>
<dbReference type="NCBIfam" id="TIGR01845">
    <property type="entry name" value="outer_NodT"/>
    <property type="match status" value="1"/>
</dbReference>
<accession>A0A7G1HRV2</accession>
<keyword evidence="2" id="KW-1134">Transmembrane beta strand</keyword>
<name>A0A7G1HRV2_9BACT</name>
<dbReference type="PROSITE" id="PS51257">
    <property type="entry name" value="PROKAR_LIPOPROTEIN"/>
    <property type="match status" value="1"/>
</dbReference>
<gene>
    <name evidence="3" type="ORF">Cop2CBH44_05530</name>
</gene>
<evidence type="ECO:0000256" key="2">
    <source>
        <dbReference type="RuleBase" id="RU362097"/>
    </source>
</evidence>
<dbReference type="Gene3D" id="2.20.200.10">
    <property type="entry name" value="Outer membrane efflux proteins (OEP)"/>
    <property type="match status" value="1"/>
</dbReference>
<dbReference type="GO" id="GO:0005886">
    <property type="term" value="C:plasma membrane"/>
    <property type="evidence" value="ECO:0007669"/>
    <property type="project" value="UniProtKB-SubCell"/>
</dbReference>
<sequence>MQKNKIRMRNKYIIGLFSIACIFSSCKIGKKYTRPELNLPDKIIATQTDSLTIADESWWTIYSDTILQNLIKRALEYNKDMLTAASRVKEMAERKRISFSKLFPELGINIHGERETFNLGKDNAKNDDTFEAKGILSWELDLWGNLRWSRVADIAEYLESVEAQRALQMTLVSEVAQTYFELIALEQELHIVNQTVEARKEGVRLAKLRFNGGLTSETAYQQSEVELAKTQTLIPELERDIRLKRNDLAFLTGDYPHEIETGKLMQMQQLPLEIPVGLPSTLLQRRPDIRQAEQRLIAANANVGVAFTDMFPRIALTGKFGLESEALSDFLKSPYGFISADLLSPLFAFGKNRANWKASKAAYEQEVYQYEKSVLQAFKEVDNSLMNYQKMKDVYKTQYNLEQAAYSYLRLANLQYINGIISYIDVLDAQRAYFSAQTELNNAIRDELISMVQLYKALGGGWQ</sequence>
<keyword evidence="2" id="KW-0449">Lipoprotein</keyword>
<comment type="similarity">
    <text evidence="1 2">Belongs to the outer membrane factor (OMF) (TC 1.B.17) family.</text>
</comment>
<keyword evidence="2" id="KW-0812">Transmembrane</keyword>
<dbReference type="EMBL" id="AP023322">
    <property type="protein sequence ID" value="BCI62200.1"/>
    <property type="molecule type" value="Genomic_DNA"/>
</dbReference>
<dbReference type="SUPFAM" id="SSF56954">
    <property type="entry name" value="Outer membrane efflux proteins (OEP)"/>
    <property type="match status" value="1"/>
</dbReference>
<dbReference type="Proteomes" id="UP000594042">
    <property type="component" value="Chromosome"/>
</dbReference>
<dbReference type="GO" id="GO:0015562">
    <property type="term" value="F:efflux transmembrane transporter activity"/>
    <property type="evidence" value="ECO:0007669"/>
    <property type="project" value="InterPro"/>
</dbReference>
<reference evidence="4" key="1">
    <citation type="submission" date="2020-07" db="EMBL/GenBank/DDBJ databases">
        <title>Complete genome sequencing of Coprobacter sp. strain 2CBH44.</title>
        <authorList>
            <person name="Sakamoto M."/>
            <person name="Murakami T."/>
            <person name="Mori H."/>
        </authorList>
    </citation>
    <scope>NUCLEOTIDE SEQUENCE [LARGE SCALE GENOMIC DNA]</scope>
    <source>
        <strain evidence="4">2CBH44</strain>
    </source>
</reference>
<proteinExistence type="inferred from homology"/>